<comment type="caution">
    <text evidence="4">The sequence shown here is derived from an EMBL/GenBank/DDBJ whole genome shotgun (WGS) entry which is preliminary data.</text>
</comment>
<evidence type="ECO:0000313" key="5">
    <source>
        <dbReference type="Proteomes" id="UP001347146"/>
    </source>
</evidence>
<dbReference type="InterPro" id="IPR016181">
    <property type="entry name" value="Acyl_CoA_acyltransferase"/>
</dbReference>
<organism evidence="4 5">
    <name type="scientific">Gordonia sesuvii</name>
    <dbReference type="NCBI Taxonomy" id="3116777"/>
    <lineage>
        <taxon>Bacteria</taxon>
        <taxon>Bacillati</taxon>
        <taxon>Actinomycetota</taxon>
        <taxon>Actinomycetes</taxon>
        <taxon>Mycobacteriales</taxon>
        <taxon>Gordoniaceae</taxon>
        <taxon>Gordonia</taxon>
    </lineage>
</organism>
<protein>
    <submittedName>
        <fullName evidence="4">GNAT family N-acetyltransferase</fullName>
    </submittedName>
</protein>
<keyword evidence="2" id="KW-0012">Acyltransferase</keyword>
<dbReference type="EMBL" id="JAZDUF010000007">
    <property type="protein sequence ID" value="MEE3852835.1"/>
    <property type="molecule type" value="Genomic_DNA"/>
</dbReference>
<keyword evidence="5" id="KW-1185">Reference proteome</keyword>
<dbReference type="RefSeq" id="WP_330435390.1">
    <property type="nucleotide sequence ID" value="NZ_JAZDUF010000007.1"/>
</dbReference>
<dbReference type="Proteomes" id="UP001347146">
    <property type="component" value="Unassembled WGS sequence"/>
</dbReference>
<dbReference type="InterPro" id="IPR050832">
    <property type="entry name" value="Bact_Acetyltransf"/>
</dbReference>
<sequence length="167" mass="18493">MDDAADIAFRSLTAGDIDLLVTATLENLNWSGPRFDRDDVWARPEFRRYAEFDSARGDFGVVAQHGREPIGVGWALFLPTEHAGYGHVDDRTPEFSLWVASRSRGRGLGREIAERLLRAARDRDIAAVSLSVEPGNTRARGLYRSLGFVDVAGRRDDGVMMWTAPGS</sequence>
<keyword evidence="1" id="KW-0808">Transferase</keyword>
<dbReference type="Gene3D" id="3.40.630.30">
    <property type="match status" value="1"/>
</dbReference>
<gene>
    <name evidence="4" type="ORF">VZC37_21025</name>
</gene>
<dbReference type="PROSITE" id="PS51186">
    <property type="entry name" value="GNAT"/>
    <property type="match status" value="1"/>
</dbReference>
<feature type="domain" description="N-acetyltransferase" evidence="3">
    <location>
        <begin position="7"/>
        <end position="165"/>
    </location>
</feature>
<dbReference type="CDD" id="cd04301">
    <property type="entry name" value="NAT_SF"/>
    <property type="match status" value="1"/>
</dbReference>
<accession>A0ABU7MI94</accession>
<evidence type="ECO:0000256" key="2">
    <source>
        <dbReference type="ARBA" id="ARBA00023315"/>
    </source>
</evidence>
<name>A0ABU7MI94_9ACTN</name>
<proteinExistence type="predicted"/>
<reference evidence="4 5" key="1">
    <citation type="submission" date="2024-01" db="EMBL/GenBank/DDBJ databases">
        <title>Draft genome sequence of Gordonia sp. LSe1-13.</title>
        <authorList>
            <person name="Suphannarot A."/>
            <person name="Mingma R."/>
        </authorList>
    </citation>
    <scope>NUCLEOTIDE SEQUENCE [LARGE SCALE GENOMIC DNA]</scope>
    <source>
        <strain evidence="4 5">LSe1-13</strain>
    </source>
</reference>
<evidence type="ECO:0000313" key="4">
    <source>
        <dbReference type="EMBL" id="MEE3852835.1"/>
    </source>
</evidence>
<dbReference type="InterPro" id="IPR000182">
    <property type="entry name" value="GNAT_dom"/>
</dbReference>
<evidence type="ECO:0000259" key="3">
    <source>
        <dbReference type="PROSITE" id="PS51186"/>
    </source>
</evidence>
<dbReference type="SUPFAM" id="SSF55729">
    <property type="entry name" value="Acyl-CoA N-acyltransferases (Nat)"/>
    <property type="match status" value="1"/>
</dbReference>
<dbReference type="PANTHER" id="PTHR43877">
    <property type="entry name" value="AMINOALKYLPHOSPHONATE N-ACETYLTRANSFERASE-RELATED-RELATED"/>
    <property type="match status" value="1"/>
</dbReference>
<dbReference type="Pfam" id="PF00583">
    <property type="entry name" value="Acetyltransf_1"/>
    <property type="match status" value="1"/>
</dbReference>
<evidence type="ECO:0000256" key="1">
    <source>
        <dbReference type="ARBA" id="ARBA00022679"/>
    </source>
</evidence>
<dbReference type="PANTHER" id="PTHR43877:SF2">
    <property type="entry name" value="AMINOALKYLPHOSPHONATE N-ACETYLTRANSFERASE-RELATED"/>
    <property type="match status" value="1"/>
</dbReference>